<feature type="transmembrane region" description="Helical" evidence="2">
    <location>
        <begin position="209"/>
        <end position="228"/>
    </location>
</feature>
<evidence type="ECO:0000259" key="3">
    <source>
        <dbReference type="Pfam" id="PF02517"/>
    </source>
</evidence>
<comment type="caution">
    <text evidence="4">The sequence shown here is derived from an EMBL/GenBank/DDBJ whole genome shotgun (WGS) entry which is preliminary data.</text>
</comment>
<dbReference type="Pfam" id="PF02517">
    <property type="entry name" value="Rce1-like"/>
    <property type="match status" value="1"/>
</dbReference>
<keyword evidence="4" id="KW-0482">Metalloprotease</keyword>
<feature type="transmembrane region" description="Helical" evidence="2">
    <location>
        <begin position="132"/>
        <end position="149"/>
    </location>
</feature>
<keyword evidence="2" id="KW-1133">Transmembrane helix</keyword>
<dbReference type="Proteomes" id="UP000274117">
    <property type="component" value="Unassembled WGS sequence"/>
</dbReference>
<keyword evidence="2" id="KW-0472">Membrane</keyword>
<organism evidence="4 5">
    <name type="scientific">Streptococcus suis</name>
    <dbReference type="NCBI Taxonomy" id="1307"/>
    <lineage>
        <taxon>Bacteria</taxon>
        <taxon>Bacillati</taxon>
        <taxon>Bacillota</taxon>
        <taxon>Bacilli</taxon>
        <taxon>Lactobacillales</taxon>
        <taxon>Streptococcaceae</taxon>
        <taxon>Streptococcus</taxon>
    </lineage>
</organism>
<feature type="transmembrane region" description="Helical" evidence="2">
    <location>
        <begin position="9"/>
        <end position="29"/>
    </location>
</feature>
<evidence type="ECO:0000313" key="5">
    <source>
        <dbReference type="Proteomes" id="UP000274117"/>
    </source>
</evidence>
<dbReference type="InterPro" id="IPR003675">
    <property type="entry name" value="Rce1/LyrA-like_dom"/>
</dbReference>
<sequence>MVNILKKCGYVLISILGFMFLSIFTQTPVVSTFSDDRIHVSNNLTGDTIRIIVCIAFVLLSLWFLSSFAKRLDITFNLLQFKQGKINKKSLVIYSSVTLFLTLVYVTILYVGNGYNVGSVPTQILEMKERPIVFILYLLTTIVTQPILEEILYRGILQEKLSRYIGWGSIVVTSLIFSYSHDYQIAFNSQLISSLIYGLAYYSTDDIRVSSIVHCLHNFAVVMVVILLG</sequence>
<comment type="similarity">
    <text evidence="1">Belongs to the UPF0177 family.</text>
</comment>
<dbReference type="AlphaFoldDB" id="A0A3R8RAY2"/>
<dbReference type="EMBL" id="RSDO01000015">
    <property type="protein sequence ID" value="RRR51624.1"/>
    <property type="molecule type" value="Genomic_DNA"/>
</dbReference>
<feature type="domain" description="CAAX prenyl protease 2/Lysostaphin resistance protein A-like" evidence="3">
    <location>
        <begin position="134"/>
        <end position="219"/>
    </location>
</feature>
<evidence type="ECO:0000256" key="1">
    <source>
        <dbReference type="ARBA" id="ARBA00009067"/>
    </source>
</evidence>
<feature type="transmembrane region" description="Helical" evidence="2">
    <location>
        <begin position="161"/>
        <end position="179"/>
    </location>
</feature>
<feature type="transmembrane region" description="Helical" evidence="2">
    <location>
        <begin position="91"/>
        <end position="112"/>
    </location>
</feature>
<dbReference type="GO" id="GO:0006508">
    <property type="term" value="P:proteolysis"/>
    <property type="evidence" value="ECO:0007669"/>
    <property type="project" value="UniProtKB-KW"/>
</dbReference>
<protein>
    <submittedName>
        <fullName evidence="4">CPBP family intramembrane metalloprotease</fullName>
    </submittedName>
</protein>
<dbReference type="GO" id="GO:0008237">
    <property type="term" value="F:metallopeptidase activity"/>
    <property type="evidence" value="ECO:0007669"/>
    <property type="project" value="UniProtKB-KW"/>
</dbReference>
<dbReference type="GO" id="GO:0004175">
    <property type="term" value="F:endopeptidase activity"/>
    <property type="evidence" value="ECO:0007669"/>
    <property type="project" value="UniProtKB-ARBA"/>
</dbReference>
<keyword evidence="4" id="KW-0378">Hydrolase</keyword>
<dbReference type="GO" id="GO:0080120">
    <property type="term" value="P:CAAX-box protein maturation"/>
    <property type="evidence" value="ECO:0007669"/>
    <property type="project" value="UniProtKB-ARBA"/>
</dbReference>
<evidence type="ECO:0000256" key="2">
    <source>
        <dbReference type="SAM" id="Phobius"/>
    </source>
</evidence>
<gene>
    <name evidence="4" type="ORF">EI998_08485</name>
</gene>
<feature type="transmembrane region" description="Helical" evidence="2">
    <location>
        <begin position="49"/>
        <end position="70"/>
    </location>
</feature>
<reference evidence="4 5" key="2">
    <citation type="submission" date="2018-12" db="EMBL/GenBank/DDBJ databases">
        <title>Whole-genome sequences of fifteen clinical Streptococcus suis strains isolated from pigs between 2006 and 2018.</title>
        <authorList>
            <person name="Stevens M.J.A."/>
            <person name="Cernela N."/>
            <person name="Spoerry Serrano N."/>
            <person name="Schmitt S."/>
            <person name="Schrenzel J."/>
            <person name="Stephan R."/>
        </authorList>
    </citation>
    <scope>NUCLEOTIDE SEQUENCE [LARGE SCALE GENOMIC DNA]</scope>
    <source>
        <strain evidence="4 5">PP422</strain>
    </source>
</reference>
<dbReference type="PANTHER" id="PTHR43592:SF15">
    <property type="entry name" value="CAAX AMINO TERMINAL PROTEASE FAMILY PROTEIN"/>
    <property type="match status" value="1"/>
</dbReference>
<reference evidence="4 5" key="1">
    <citation type="submission" date="2018-11" db="EMBL/GenBank/DDBJ databases">
        <authorList>
            <person name="Stevens M.J."/>
            <person name="Cernela N."/>
            <person name="Spoerry Serrano N."/>
            <person name="Schmitt S."/>
            <person name="Schrenzel J."/>
            <person name="Stephan R."/>
        </authorList>
    </citation>
    <scope>NUCLEOTIDE SEQUENCE [LARGE SCALE GENOMIC DNA]</scope>
    <source>
        <strain evidence="4 5">PP422</strain>
    </source>
</reference>
<proteinExistence type="inferred from homology"/>
<keyword evidence="2" id="KW-0812">Transmembrane</keyword>
<evidence type="ECO:0000313" key="4">
    <source>
        <dbReference type="EMBL" id="RRR51624.1"/>
    </source>
</evidence>
<name>A0A3R8RAY2_STRSU</name>
<accession>A0A3R8RAY2</accession>
<dbReference type="PANTHER" id="PTHR43592">
    <property type="entry name" value="CAAX AMINO TERMINAL PROTEASE"/>
    <property type="match status" value="1"/>
</dbReference>
<keyword evidence="4" id="KW-0645">Protease</keyword>